<accession>A0A7Y0DZY1</accession>
<evidence type="ECO:0000259" key="1">
    <source>
        <dbReference type="Pfam" id="PF03886"/>
    </source>
</evidence>
<sequence>MRGSLLNGQAVTASSSRRRVLEWMGGASALALLSACSVSLPGSGSPPRIFVLTPKSTFDEGLPSVDWQLLVETPQAAAGIASSRIALRRSSIELQYFSRAAWTDSAPKMVQNLMIESFENSGKIISVGRQAIGLSADFIMKSDLREFQAEYVDENGMPLPEGSAPNIRIRLNTKLVKMPDRRIVGSRTFEYFLPAPGPTMIEVVAGFDAVLGKVLKRAVSWTLLEGDRIDRESADDNAA</sequence>
<gene>
    <name evidence="2" type="ORF">HH303_09420</name>
</gene>
<protein>
    <recommendedName>
        <fullName evidence="1">ABC-type transport auxiliary lipoprotein component domain-containing protein</fullName>
    </recommendedName>
</protein>
<comment type="caution">
    <text evidence="2">The sequence shown here is derived from an EMBL/GenBank/DDBJ whole genome shotgun (WGS) entry which is preliminary data.</text>
</comment>
<dbReference type="AlphaFoldDB" id="A0A7Y0DZY1"/>
<evidence type="ECO:0000313" key="2">
    <source>
        <dbReference type="EMBL" id="NMM44700.1"/>
    </source>
</evidence>
<dbReference type="SUPFAM" id="SSF159594">
    <property type="entry name" value="XCC0632-like"/>
    <property type="match status" value="1"/>
</dbReference>
<dbReference type="EMBL" id="JABBNT010000002">
    <property type="protein sequence ID" value="NMM44700.1"/>
    <property type="molecule type" value="Genomic_DNA"/>
</dbReference>
<proteinExistence type="predicted"/>
<feature type="domain" description="ABC-type transport auxiliary lipoprotein component" evidence="1">
    <location>
        <begin position="63"/>
        <end position="215"/>
    </location>
</feature>
<name>A0A7Y0DZY1_9PROT</name>
<dbReference type="RefSeq" id="WP_169625043.1">
    <property type="nucleotide sequence ID" value="NZ_JABBNT010000002.1"/>
</dbReference>
<evidence type="ECO:0000313" key="3">
    <source>
        <dbReference type="Proteomes" id="UP000539372"/>
    </source>
</evidence>
<dbReference type="InterPro" id="IPR005586">
    <property type="entry name" value="ABC_trans_aux"/>
</dbReference>
<dbReference type="Proteomes" id="UP000539372">
    <property type="component" value="Unassembled WGS sequence"/>
</dbReference>
<dbReference type="Pfam" id="PF03886">
    <property type="entry name" value="ABC_trans_aux"/>
    <property type="match status" value="1"/>
</dbReference>
<keyword evidence="3" id="KW-1185">Reference proteome</keyword>
<dbReference type="Gene3D" id="3.40.50.10610">
    <property type="entry name" value="ABC-type transport auxiliary lipoprotein component"/>
    <property type="match status" value="1"/>
</dbReference>
<reference evidence="2 3" key="1">
    <citation type="submission" date="2020-04" db="EMBL/GenBank/DDBJ databases">
        <title>Rhodospirillaceae bacterium KN72 isolated from deep sea.</title>
        <authorList>
            <person name="Zhang D.-C."/>
        </authorList>
    </citation>
    <scope>NUCLEOTIDE SEQUENCE [LARGE SCALE GENOMIC DNA]</scope>
    <source>
        <strain evidence="2 3">KN72</strain>
    </source>
</reference>
<organism evidence="2 3">
    <name type="scientific">Pacificispira spongiicola</name>
    <dbReference type="NCBI Taxonomy" id="2729598"/>
    <lineage>
        <taxon>Bacteria</taxon>
        <taxon>Pseudomonadati</taxon>
        <taxon>Pseudomonadota</taxon>
        <taxon>Alphaproteobacteria</taxon>
        <taxon>Rhodospirillales</taxon>
        <taxon>Rhodospirillaceae</taxon>
        <taxon>Pacificispira</taxon>
    </lineage>
</organism>